<organism evidence="1 2">
    <name type="scientific">Desulfovibrio psychrotolerans</name>
    <dbReference type="NCBI Taxonomy" id="415242"/>
    <lineage>
        <taxon>Bacteria</taxon>
        <taxon>Pseudomonadati</taxon>
        <taxon>Thermodesulfobacteriota</taxon>
        <taxon>Desulfovibrionia</taxon>
        <taxon>Desulfovibrionales</taxon>
        <taxon>Desulfovibrionaceae</taxon>
        <taxon>Desulfovibrio</taxon>
    </lineage>
</organism>
<protein>
    <submittedName>
        <fullName evidence="1">Uncharacterized protein</fullName>
    </submittedName>
</protein>
<dbReference type="Proteomes" id="UP000503820">
    <property type="component" value="Unassembled WGS sequence"/>
</dbReference>
<name>A0A7J0BXV7_9BACT</name>
<comment type="caution">
    <text evidence="1">The sequence shown here is derived from an EMBL/GenBank/DDBJ whole genome shotgun (WGS) entry which is preliminary data.</text>
</comment>
<evidence type="ECO:0000313" key="1">
    <source>
        <dbReference type="EMBL" id="GFM38025.1"/>
    </source>
</evidence>
<sequence length="161" mass="18566">MNFWNVLYWSRISGRVSFDDVVKYAYDVCATQPVVDGPLLDLVTHKSDEIDDICLISCFIDDIKCSLLEFVDYCLNCIIIDADVLSRDIQYKTDALLVDIIAFATSKYVDQNIHGVLHDVFDIIRQLNPYDNRYDCFENEIDDVVDSLSRELSRWCSEGDV</sequence>
<dbReference type="RefSeq" id="WP_174410654.1">
    <property type="nucleotide sequence ID" value="NZ_BLVP01000013.1"/>
</dbReference>
<evidence type="ECO:0000313" key="2">
    <source>
        <dbReference type="Proteomes" id="UP000503820"/>
    </source>
</evidence>
<keyword evidence="2" id="KW-1185">Reference proteome</keyword>
<dbReference type="AlphaFoldDB" id="A0A7J0BXV7"/>
<proteinExistence type="predicted"/>
<accession>A0A7J0BXV7</accession>
<reference evidence="1 2" key="1">
    <citation type="submission" date="2020-05" db="EMBL/GenBank/DDBJ databases">
        <title>Draft genome sequence of Desulfovibrio psychrotolerans JS1T.</title>
        <authorList>
            <person name="Ueno A."/>
            <person name="Tamazawa S."/>
            <person name="Tamamura S."/>
            <person name="Murakami T."/>
            <person name="Kiyama T."/>
            <person name="Inomata H."/>
            <person name="Amano Y."/>
            <person name="Miyakawa K."/>
            <person name="Tamaki H."/>
            <person name="Naganuma T."/>
            <person name="Kaneko K."/>
        </authorList>
    </citation>
    <scope>NUCLEOTIDE SEQUENCE [LARGE SCALE GENOMIC DNA]</scope>
    <source>
        <strain evidence="1 2">JS1</strain>
    </source>
</reference>
<dbReference type="EMBL" id="BLVP01000013">
    <property type="protein sequence ID" value="GFM38025.1"/>
    <property type="molecule type" value="Genomic_DNA"/>
</dbReference>
<gene>
    <name evidence="1" type="ORF">DSM19430T_27090</name>
</gene>